<accession>A0A8S1TF06</accession>
<dbReference type="OrthoDB" id="299495at2759"/>
<evidence type="ECO:0000313" key="1">
    <source>
        <dbReference type="EMBL" id="CAD8151775.1"/>
    </source>
</evidence>
<comment type="caution">
    <text evidence="1">The sequence shown here is derived from an EMBL/GenBank/DDBJ whole genome shotgun (WGS) entry which is preliminary data.</text>
</comment>
<dbReference type="Proteomes" id="UP000683925">
    <property type="component" value="Unassembled WGS sequence"/>
</dbReference>
<reference evidence="1" key="1">
    <citation type="submission" date="2021-01" db="EMBL/GenBank/DDBJ databases">
        <authorList>
            <consortium name="Genoscope - CEA"/>
            <person name="William W."/>
        </authorList>
    </citation>
    <scope>NUCLEOTIDE SEQUENCE</scope>
</reference>
<proteinExistence type="predicted"/>
<dbReference type="EMBL" id="CAJJDP010000025">
    <property type="protein sequence ID" value="CAD8151775.1"/>
    <property type="molecule type" value="Genomic_DNA"/>
</dbReference>
<keyword evidence="2" id="KW-1185">Reference proteome</keyword>
<organism evidence="1 2">
    <name type="scientific">Paramecium octaurelia</name>
    <dbReference type="NCBI Taxonomy" id="43137"/>
    <lineage>
        <taxon>Eukaryota</taxon>
        <taxon>Sar</taxon>
        <taxon>Alveolata</taxon>
        <taxon>Ciliophora</taxon>
        <taxon>Intramacronucleata</taxon>
        <taxon>Oligohymenophorea</taxon>
        <taxon>Peniculida</taxon>
        <taxon>Parameciidae</taxon>
        <taxon>Paramecium</taxon>
    </lineage>
</organism>
<sequence length="105" mass="12068">MISQSPGFKLTPMTPLSIHHKMEIIEDEPDDLELDQSKISFNENLIVCTYKPCQSVTMISKTILKLKGQPNTDWVNPSLQKEQRKRSTSILRYSQSPTRISSIYL</sequence>
<dbReference type="OMA" id="LSIHHKM"/>
<gene>
    <name evidence="1" type="ORF">POCTA_138.1.T0250276</name>
</gene>
<name>A0A8S1TF06_PAROT</name>
<protein>
    <submittedName>
        <fullName evidence="1">Uncharacterized protein</fullName>
    </submittedName>
</protein>
<dbReference type="AlphaFoldDB" id="A0A8S1TF06"/>
<evidence type="ECO:0000313" key="2">
    <source>
        <dbReference type="Proteomes" id="UP000683925"/>
    </source>
</evidence>